<dbReference type="InterPro" id="IPR008258">
    <property type="entry name" value="Transglycosylase_SLT_dom_1"/>
</dbReference>
<evidence type="ECO:0000313" key="5">
    <source>
        <dbReference type="Proteomes" id="UP000294678"/>
    </source>
</evidence>
<feature type="domain" description="Transglycosylase SLT" evidence="3">
    <location>
        <begin position="117"/>
        <end position="228"/>
    </location>
</feature>
<dbReference type="PANTHER" id="PTHR37423:SF2">
    <property type="entry name" value="MEMBRANE-BOUND LYTIC MUREIN TRANSGLYCOSYLASE C"/>
    <property type="match status" value="1"/>
</dbReference>
<evidence type="ECO:0000256" key="1">
    <source>
        <dbReference type="SAM" id="Coils"/>
    </source>
</evidence>
<reference evidence="4 5" key="1">
    <citation type="submission" date="2019-03" db="EMBL/GenBank/DDBJ databases">
        <title>Genomic Encyclopedia of Type Strains, Phase IV (KMG-IV): sequencing the most valuable type-strain genomes for metagenomic binning, comparative biology and taxonomic classification.</title>
        <authorList>
            <person name="Goeker M."/>
        </authorList>
    </citation>
    <scope>NUCLEOTIDE SEQUENCE [LARGE SCALE GENOMIC DNA]</scope>
    <source>
        <strain evidence="4 5">DSM 100055</strain>
    </source>
</reference>
<keyword evidence="5" id="KW-1185">Reference proteome</keyword>
<dbReference type="Pfam" id="PF01464">
    <property type="entry name" value="SLT"/>
    <property type="match status" value="1"/>
</dbReference>
<protein>
    <submittedName>
        <fullName evidence="4">Soluble lytic murein transglycosylase</fullName>
    </submittedName>
</protein>
<sequence length="246" mass="29295">MKFVKKNEKNIVFEIGFSKFSFITLVLIIVLGVFLVISEIAQRNREIEKHRKNIEKLQNEIIEKLEIIEEKNRIINKKDEEIEDLKEYKNILDAVKELSYNKLDKKEQLKLSRAIYDTSQKYRYDWRIPVAFIMTESSFRANIISGDPSYGLMQIKYTTAKAIAKKMGEDVKNKKELFDVEKNVEIGTTYLLEQIMYFKDIKKAIIAYNLGPTKTKRLEKKYGDFETEYLKKIYKNYNYLKNKYKT</sequence>
<keyword evidence="2" id="KW-1133">Transmembrane helix</keyword>
<organism evidence="4 5">
    <name type="scientific">Hypnocyclicus thermotrophus</name>
    <dbReference type="NCBI Taxonomy" id="1627895"/>
    <lineage>
        <taxon>Bacteria</taxon>
        <taxon>Fusobacteriati</taxon>
        <taxon>Fusobacteriota</taxon>
        <taxon>Fusobacteriia</taxon>
        <taxon>Fusobacteriales</taxon>
        <taxon>Fusobacteriaceae</taxon>
        <taxon>Hypnocyclicus</taxon>
    </lineage>
</organism>
<evidence type="ECO:0000313" key="4">
    <source>
        <dbReference type="EMBL" id="TDT70619.1"/>
    </source>
</evidence>
<feature type="coiled-coil region" evidence="1">
    <location>
        <begin position="37"/>
        <end position="98"/>
    </location>
</feature>
<dbReference type="PANTHER" id="PTHR37423">
    <property type="entry name" value="SOLUBLE LYTIC MUREIN TRANSGLYCOSYLASE-RELATED"/>
    <property type="match status" value="1"/>
</dbReference>
<keyword evidence="1" id="KW-0175">Coiled coil</keyword>
<proteinExistence type="predicted"/>
<evidence type="ECO:0000256" key="2">
    <source>
        <dbReference type="SAM" id="Phobius"/>
    </source>
</evidence>
<keyword evidence="2" id="KW-0472">Membrane</keyword>
<dbReference type="Proteomes" id="UP000294678">
    <property type="component" value="Unassembled WGS sequence"/>
</dbReference>
<name>A0AA46DYY4_9FUSO</name>
<evidence type="ECO:0000259" key="3">
    <source>
        <dbReference type="Pfam" id="PF01464"/>
    </source>
</evidence>
<dbReference type="InterPro" id="IPR023346">
    <property type="entry name" value="Lysozyme-like_dom_sf"/>
</dbReference>
<dbReference type="Gene3D" id="1.10.530.10">
    <property type="match status" value="1"/>
</dbReference>
<dbReference type="SUPFAM" id="SSF53955">
    <property type="entry name" value="Lysozyme-like"/>
    <property type="match status" value="1"/>
</dbReference>
<dbReference type="EMBL" id="SOBG01000004">
    <property type="protein sequence ID" value="TDT70619.1"/>
    <property type="molecule type" value="Genomic_DNA"/>
</dbReference>
<dbReference type="PRINTS" id="PR01506">
    <property type="entry name" value="TATBPROTEIN"/>
</dbReference>
<keyword evidence="2" id="KW-0812">Transmembrane</keyword>
<comment type="caution">
    <text evidence="4">The sequence shown here is derived from an EMBL/GenBank/DDBJ whole genome shotgun (WGS) entry which is preliminary data.</text>
</comment>
<gene>
    <name evidence="4" type="ORF">EV215_1172</name>
</gene>
<accession>A0AA46DYY4</accession>
<feature type="transmembrane region" description="Helical" evidence="2">
    <location>
        <begin position="20"/>
        <end position="41"/>
    </location>
</feature>
<dbReference type="AlphaFoldDB" id="A0AA46DYY4"/>
<dbReference type="RefSeq" id="WP_134113053.1">
    <property type="nucleotide sequence ID" value="NZ_SOBG01000004.1"/>
</dbReference>